<dbReference type="EMBL" id="JBHMQV010000009">
    <property type="protein sequence ID" value="MFC0845027.1"/>
    <property type="molecule type" value="Genomic_DNA"/>
</dbReference>
<dbReference type="Gene3D" id="3.40.190.10">
    <property type="entry name" value="Periplasmic binding protein-like II"/>
    <property type="match status" value="2"/>
</dbReference>
<reference evidence="3 4" key="1">
    <citation type="submission" date="2024-09" db="EMBL/GenBank/DDBJ databases">
        <authorList>
            <person name="Sun Q."/>
            <person name="Mori K."/>
        </authorList>
    </citation>
    <scope>NUCLEOTIDE SEQUENCE [LARGE SCALE GENOMIC DNA]</scope>
    <source>
        <strain evidence="3 4">JCM 4557</strain>
    </source>
</reference>
<keyword evidence="4" id="KW-1185">Reference proteome</keyword>
<dbReference type="Proteomes" id="UP001589887">
    <property type="component" value="Unassembled WGS sequence"/>
</dbReference>
<gene>
    <name evidence="3" type="ORF">ACFH04_15080</name>
</gene>
<protein>
    <submittedName>
        <fullName evidence="3">ABC transporter substrate-binding protein</fullName>
    </submittedName>
</protein>
<dbReference type="SMART" id="SM00062">
    <property type="entry name" value="PBPb"/>
    <property type="match status" value="1"/>
</dbReference>
<sequence length="360" mass="38487">MRHPDRSTPHSTHPSTRRRVRALRLPAVLLALGLLPLVSACGGDSSAAEGSSGSGKGKVTLRIGDQGQSLLTTLKVAGQLEDLPYEVKFNQFDSGPLVNQGLQAGAIDFGVMGDTPAVLARASGIPVKVIAVSRTVGPGYTLVARPGSGIHSPADLKGKKIAYSRNTANHGFLLRVLDKEGLRQRDVTPVDVPLQNIGNVLESGTVDAATATEETRAKYLAEHPDAVQVINGRTVTPGYAFRLATDKALADPAKRAALLDFSHRLVLANEWIAAHPDAWVDAYYVKVRKQTPKLGRQVFEATGRTFYVPVDDSVIREQQKQADLFTANGQLPGKVDLSGQFDPAVSKEFNARTVQKGSSS</sequence>
<evidence type="ECO:0000313" key="4">
    <source>
        <dbReference type="Proteomes" id="UP001589887"/>
    </source>
</evidence>
<dbReference type="InterPro" id="IPR001638">
    <property type="entry name" value="Solute-binding_3/MltF_N"/>
</dbReference>
<dbReference type="PANTHER" id="PTHR30024:SF48">
    <property type="entry name" value="ABC TRANSPORTER SUBSTRATE-BINDING PROTEIN"/>
    <property type="match status" value="1"/>
</dbReference>
<evidence type="ECO:0000313" key="3">
    <source>
        <dbReference type="EMBL" id="MFC0845027.1"/>
    </source>
</evidence>
<dbReference type="SUPFAM" id="SSF53850">
    <property type="entry name" value="Periplasmic binding protein-like II"/>
    <property type="match status" value="1"/>
</dbReference>
<dbReference type="PANTHER" id="PTHR30024">
    <property type="entry name" value="ALIPHATIC SULFONATES-BINDING PROTEIN-RELATED"/>
    <property type="match status" value="1"/>
</dbReference>
<feature type="domain" description="Solute-binding protein family 3/N-terminal" evidence="2">
    <location>
        <begin position="60"/>
        <end position="275"/>
    </location>
</feature>
<organism evidence="3 4">
    <name type="scientific">Streptomyces noboritoensis</name>
    <dbReference type="NCBI Taxonomy" id="67337"/>
    <lineage>
        <taxon>Bacteria</taxon>
        <taxon>Bacillati</taxon>
        <taxon>Actinomycetota</taxon>
        <taxon>Actinomycetes</taxon>
        <taxon>Kitasatosporales</taxon>
        <taxon>Streptomycetaceae</taxon>
        <taxon>Streptomyces</taxon>
    </lineage>
</organism>
<accession>A0ABV6TGV8</accession>
<dbReference type="InterPro" id="IPR015168">
    <property type="entry name" value="SsuA/THI5"/>
</dbReference>
<proteinExistence type="inferred from homology"/>
<comment type="similarity">
    <text evidence="1">Belongs to the bacterial solute-binding protein SsuA/TauA family.</text>
</comment>
<name>A0ABV6TGV8_9ACTN</name>
<evidence type="ECO:0000259" key="2">
    <source>
        <dbReference type="SMART" id="SM00062"/>
    </source>
</evidence>
<evidence type="ECO:0000256" key="1">
    <source>
        <dbReference type="ARBA" id="ARBA00010742"/>
    </source>
</evidence>
<dbReference type="RefSeq" id="WP_394319645.1">
    <property type="nucleotide sequence ID" value="NZ_JBHMQV010000009.1"/>
</dbReference>
<comment type="caution">
    <text evidence="3">The sequence shown here is derived from an EMBL/GenBank/DDBJ whole genome shotgun (WGS) entry which is preliminary data.</text>
</comment>
<dbReference type="Pfam" id="PF09084">
    <property type="entry name" value="NMT1"/>
    <property type="match status" value="1"/>
</dbReference>